<evidence type="ECO:0000259" key="23">
    <source>
        <dbReference type="Pfam" id="PF02896"/>
    </source>
</evidence>
<evidence type="ECO:0000313" key="26">
    <source>
        <dbReference type="Proteomes" id="UP000184251"/>
    </source>
</evidence>
<dbReference type="Gene3D" id="1.10.274.10">
    <property type="entry name" value="PtsI, HPr-binding domain"/>
    <property type="match status" value="1"/>
</dbReference>
<dbReference type="GO" id="GO:0046872">
    <property type="term" value="F:metal ion binding"/>
    <property type="evidence" value="ECO:0007669"/>
    <property type="project" value="UniProtKB-KW"/>
</dbReference>
<dbReference type="STRING" id="1120975.SAMN02746064_02199"/>
<evidence type="ECO:0000256" key="3">
    <source>
        <dbReference type="ARBA" id="ARBA00002728"/>
    </source>
</evidence>
<dbReference type="Pfam" id="PF05524">
    <property type="entry name" value="PEP-utilisers_N"/>
    <property type="match status" value="1"/>
</dbReference>
<dbReference type="GO" id="GO:0016301">
    <property type="term" value="F:kinase activity"/>
    <property type="evidence" value="ECO:0007669"/>
    <property type="project" value="UniProtKB-KW"/>
</dbReference>
<gene>
    <name evidence="25" type="ORF">SAMN02746064_02199</name>
</gene>
<dbReference type="InterPro" id="IPR036618">
    <property type="entry name" value="PtsI_HPr-bd_sf"/>
</dbReference>
<dbReference type="PROSITE" id="PS00370">
    <property type="entry name" value="PEP_ENZYMES_PHOS_SITE"/>
    <property type="match status" value="1"/>
</dbReference>
<comment type="cofactor">
    <cofactor evidence="2 17 20">
        <name>Mg(2+)</name>
        <dbReference type="ChEBI" id="CHEBI:18420"/>
    </cofactor>
</comment>
<dbReference type="PIRSF" id="PIRSF000732">
    <property type="entry name" value="PTS_enzyme_I"/>
    <property type="match status" value="1"/>
</dbReference>
<feature type="active site" description="Tele-phosphohistidine intermediate" evidence="18">
    <location>
        <position position="186"/>
    </location>
</feature>
<dbReference type="InterPro" id="IPR036637">
    <property type="entry name" value="Phosphohistidine_dom_sf"/>
</dbReference>
<dbReference type="InterPro" id="IPR008731">
    <property type="entry name" value="PTS_EIN"/>
</dbReference>
<evidence type="ECO:0000256" key="12">
    <source>
        <dbReference type="ARBA" id="ARBA00022683"/>
    </source>
</evidence>
<evidence type="ECO:0000256" key="18">
    <source>
        <dbReference type="PIRSR" id="PIRSR000732-1"/>
    </source>
</evidence>
<dbReference type="GO" id="GO:0009401">
    <property type="term" value="P:phosphoenolpyruvate-dependent sugar phosphotransferase system"/>
    <property type="evidence" value="ECO:0007669"/>
    <property type="project" value="UniProtKB-KW"/>
</dbReference>
<organism evidence="25 26">
    <name type="scientific">Alkalibacter saccharofermentans DSM 14828</name>
    <dbReference type="NCBI Taxonomy" id="1120975"/>
    <lineage>
        <taxon>Bacteria</taxon>
        <taxon>Bacillati</taxon>
        <taxon>Bacillota</taxon>
        <taxon>Clostridia</taxon>
        <taxon>Eubacteriales</taxon>
        <taxon>Eubacteriaceae</taxon>
        <taxon>Alkalibacter</taxon>
    </lineage>
</organism>
<keyword evidence="10 17" id="KW-0762">Sugar transport</keyword>
<dbReference type="AlphaFoldDB" id="A0A1M5A299"/>
<dbReference type="GO" id="GO:0008965">
    <property type="term" value="F:phosphoenolpyruvate-protein phosphotransferase activity"/>
    <property type="evidence" value="ECO:0007669"/>
    <property type="project" value="UniProtKB-EC"/>
</dbReference>
<feature type="binding site" evidence="19">
    <location>
        <position position="293"/>
    </location>
    <ligand>
        <name>phosphoenolpyruvate</name>
        <dbReference type="ChEBI" id="CHEBI:58702"/>
    </ligand>
</feature>
<evidence type="ECO:0000256" key="7">
    <source>
        <dbReference type="ARBA" id="ARBA00016544"/>
    </source>
</evidence>
<evidence type="ECO:0000256" key="6">
    <source>
        <dbReference type="ARBA" id="ARBA00012232"/>
    </source>
</evidence>
<dbReference type="Gene3D" id="3.50.30.10">
    <property type="entry name" value="Phosphohistidine domain"/>
    <property type="match status" value="1"/>
</dbReference>
<evidence type="ECO:0000256" key="20">
    <source>
        <dbReference type="PIRSR" id="PIRSR000732-3"/>
    </source>
</evidence>
<dbReference type="InterPro" id="IPR040442">
    <property type="entry name" value="Pyrv_kinase-like_dom_sf"/>
</dbReference>
<dbReference type="PANTHER" id="PTHR46244:SF3">
    <property type="entry name" value="PHOSPHOENOLPYRUVATE-PROTEIN PHOSPHOTRANSFERASE"/>
    <property type="match status" value="1"/>
</dbReference>
<keyword evidence="26" id="KW-1185">Reference proteome</keyword>
<evidence type="ECO:0000256" key="13">
    <source>
        <dbReference type="ARBA" id="ARBA00022723"/>
    </source>
</evidence>
<evidence type="ECO:0000256" key="14">
    <source>
        <dbReference type="ARBA" id="ARBA00022777"/>
    </source>
</evidence>
<comment type="catalytic activity">
    <reaction evidence="1 17">
        <text>L-histidyl-[protein] + phosphoenolpyruvate = N(pros)-phospho-L-histidyl-[protein] + pyruvate</text>
        <dbReference type="Rhea" id="RHEA:23880"/>
        <dbReference type="Rhea" id="RHEA-COMP:9745"/>
        <dbReference type="Rhea" id="RHEA-COMP:9746"/>
        <dbReference type="ChEBI" id="CHEBI:15361"/>
        <dbReference type="ChEBI" id="CHEBI:29979"/>
        <dbReference type="ChEBI" id="CHEBI:58702"/>
        <dbReference type="ChEBI" id="CHEBI:64837"/>
        <dbReference type="EC" id="2.7.3.9"/>
    </reaction>
</comment>
<evidence type="ECO:0000256" key="2">
    <source>
        <dbReference type="ARBA" id="ARBA00001946"/>
    </source>
</evidence>
<evidence type="ECO:0000256" key="11">
    <source>
        <dbReference type="ARBA" id="ARBA00022679"/>
    </source>
</evidence>
<dbReference type="InterPro" id="IPR024692">
    <property type="entry name" value="PTS_EI"/>
</dbReference>
<keyword evidence="11 17" id="KW-0808">Transferase</keyword>
<dbReference type="SUPFAM" id="SSF51621">
    <property type="entry name" value="Phosphoenolpyruvate/pyruvate domain"/>
    <property type="match status" value="1"/>
</dbReference>
<accession>A0A1M5A299</accession>
<feature type="domain" description="Phosphotransferase system enzyme I N-terminal" evidence="24">
    <location>
        <begin position="2"/>
        <end position="123"/>
    </location>
</feature>
<dbReference type="InterPro" id="IPR000121">
    <property type="entry name" value="PEP_util_C"/>
</dbReference>
<keyword evidence="14 17" id="KW-0418">Kinase</keyword>
<dbReference type="PRINTS" id="PR01736">
    <property type="entry name" value="PHPHTRNFRASE"/>
</dbReference>
<evidence type="ECO:0000256" key="5">
    <source>
        <dbReference type="ARBA" id="ARBA00007837"/>
    </source>
</evidence>
<evidence type="ECO:0000256" key="1">
    <source>
        <dbReference type="ARBA" id="ARBA00000683"/>
    </source>
</evidence>
<dbReference type="Proteomes" id="UP000184251">
    <property type="component" value="Unassembled WGS sequence"/>
</dbReference>
<dbReference type="InterPro" id="IPR018274">
    <property type="entry name" value="PEP_util_AS"/>
</dbReference>
<feature type="binding site" evidence="19">
    <location>
        <position position="462"/>
    </location>
    <ligand>
        <name>phosphoenolpyruvate</name>
        <dbReference type="ChEBI" id="CHEBI:58702"/>
    </ligand>
</feature>
<feature type="domain" description="PEP-utilising enzyme C-terminal" evidence="23">
    <location>
        <begin position="249"/>
        <end position="540"/>
    </location>
</feature>
<evidence type="ECO:0000259" key="24">
    <source>
        <dbReference type="Pfam" id="PF05524"/>
    </source>
</evidence>
<dbReference type="EMBL" id="FQTU01000022">
    <property type="protein sequence ID" value="SHF23932.1"/>
    <property type="molecule type" value="Genomic_DNA"/>
</dbReference>
<keyword evidence="12 17" id="KW-0598">Phosphotransferase system</keyword>
<comment type="subcellular location">
    <subcellularLocation>
        <location evidence="4 17">Cytoplasm</location>
    </subcellularLocation>
</comment>
<dbReference type="SUPFAM" id="SSF52009">
    <property type="entry name" value="Phosphohistidine domain"/>
    <property type="match status" value="1"/>
</dbReference>
<dbReference type="Pfam" id="PF00391">
    <property type="entry name" value="PEP-utilizers"/>
    <property type="match status" value="1"/>
</dbReference>
<dbReference type="RefSeq" id="WP_200789516.1">
    <property type="nucleotide sequence ID" value="NZ_FQTU01000022.1"/>
</dbReference>
<proteinExistence type="inferred from homology"/>
<evidence type="ECO:0000256" key="10">
    <source>
        <dbReference type="ARBA" id="ARBA00022597"/>
    </source>
</evidence>
<feature type="binding site" evidence="20">
    <location>
        <position position="428"/>
    </location>
    <ligand>
        <name>Mg(2+)</name>
        <dbReference type="ChEBI" id="CHEBI:18420"/>
    </ligand>
</feature>
<evidence type="ECO:0000256" key="8">
    <source>
        <dbReference type="ARBA" id="ARBA00022448"/>
    </source>
</evidence>
<feature type="coiled-coil region" evidence="21">
    <location>
        <begin position="30"/>
        <end position="57"/>
    </location>
</feature>
<dbReference type="InterPro" id="IPR015813">
    <property type="entry name" value="Pyrv/PenolPyrv_kinase-like_dom"/>
</dbReference>
<keyword evidence="13 17" id="KW-0479">Metal-binding</keyword>
<evidence type="ECO:0000256" key="17">
    <source>
        <dbReference type="PIRNR" id="PIRNR000732"/>
    </source>
</evidence>
<dbReference type="GO" id="GO:0005737">
    <property type="term" value="C:cytoplasm"/>
    <property type="evidence" value="ECO:0007669"/>
    <property type="project" value="UniProtKB-SubCell"/>
</dbReference>
<dbReference type="Gene3D" id="3.20.20.60">
    <property type="entry name" value="Phosphoenolpyruvate-binding domains"/>
    <property type="match status" value="1"/>
</dbReference>
<comment type="function">
    <text evidence="3 17">General (non sugar-specific) component of the phosphoenolpyruvate-dependent sugar phosphotransferase system (sugar PTS). This major carbohydrate active-transport system catalyzes the phosphorylation of incoming sugar substrates concomitantly with their translocation across the cell membrane. Enzyme I transfers the phosphoryl group from phosphoenolpyruvate (PEP) to the phosphoryl carrier protein (HPr).</text>
</comment>
<keyword evidence="25" id="KW-0670">Pyruvate</keyword>
<keyword evidence="15 17" id="KW-0460">Magnesium</keyword>
<dbReference type="InterPro" id="IPR023151">
    <property type="entry name" value="PEP_util_CS"/>
</dbReference>
<feature type="binding site" evidence="19">
    <location>
        <position position="329"/>
    </location>
    <ligand>
        <name>phosphoenolpyruvate</name>
        <dbReference type="ChEBI" id="CHEBI:58702"/>
    </ligand>
</feature>
<evidence type="ECO:0000256" key="9">
    <source>
        <dbReference type="ARBA" id="ARBA00022490"/>
    </source>
</evidence>
<dbReference type="PANTHER" id="PTHR46244">
    <property type="entry name" value="PHOSPHOENOLPYRUVATE-PROTEIN PHOSPHOTRANSFERASE"/>
    <property type="match status" value="1"/>
</dbReference>
<dbReference type="InterPro" id="IPR050499">
    <property type="entry name" value="PEP-utilizing_PTS_enzyme"/>
</dbReference>
<sequence>MKGIGASPGIAIAQAFVLKHEEVVVDTSTVEDVQAQLDRLKVAVDKSREQLKVIQEKAVLELGEEEARIFSAHLMVLDDPEYVGQIEETIKSQKITADNGIKQITDQFVAIFESMDDEYMKERAADIKDVGGRLMRNALGLKEQDLSLIDEDTVVIAYDLTPSDTATMNKEKVLGFATDIGGRTSHTAIMARSLEIPAVLGLKSITQEVKDKDLVIVDGIEGVVIVNPDEKTQKEYLDKKAGYEAFIKELAELKDLPAKTVDGHEVELVGNIGTPKDIEGVLRNGGSGVGLYRTEFLYMDSDTMPDEEKQYKAYKEVLEGMGDHPVIIRTLDIGGDKNLPYLKLDEEMNPFLGLRAVRLCFVEKELFKTQLRAILRASAFGNAHIMFPMISNVEEVKQAKAILEECKEELRKENISFDENIKVGIMVEIPSAAVTADIIAPEVDFFSIGTNDLCQYTLAVDRMNETVSYLYQPLSPAILRLVKMVIDASHNAGGGKFTGMCGELAGDPHAALILLGLGLDEFSMSASSVPQIKKIIRSVNKKDAEIIAEKALKLSTEAEVKAMVDDELTKLDIKLI</sequence>
<feature type="active site" description="Proton donor" evidence="18">
    <location>
        <position position="501"/>
    </location>
</feature>
<dbReference type="EC" id="2.7.3.9" evidence="6 17"/>
<feature type="binding site" evidence="19">
    <location>
        <begin position="451"/>
        <end position="452"/>
    </location>
    <ligand>
        <name>phosphoenolpyruvate</name>
        <dbReference type="ChEBI" id="CHEBI:58702"/>
    </ligand>
</feature>
<evidence type="ECO:0000256" key="19">
    <source>
        <dbReference type="PIRSR" id="PIRSR000732-2"/>
    </source>
</evidence>
<keyword evidence="21" id="KW-0175">Coiled coil</keyword>
<dbReference type="NCBIfam" id="TIGR01417">
    <property type="entry name" value="PTS_I_fam"/>
    <property type="match status" value="1"/>
</dbReference>
<dbReference type="PROSITE" id="PS00742">
    <property type="entry name" value="PEP_ENZYMES_2"/>
    <property type="match status" value="1"/>
</dbReference>
<dbReference type="Pfam" id="PF02896">
    <property type="entry name" value="PEP-utilizers_C"/>
    <property type="match status" value="1"/>
</dbReference>
<evidence type="ECO:0000313" key="25">
    <source>
        <dbReference type="EMBL" id="SHF23932.1"/>
    </source>
</evidence>
<evidence type="ECO:0000259" key="22">
    <source>
        <dbReference type="Pfam" id="PF00391"/>
    </source>
</evidence>
<protein>
    <recommendedName>
        <fullName evidence="7 17">Phosphoenolpyruvate-protein phosphotransferase</fullName>
        <ecNumber evidence="6 17">2.7.3.9</ecNumber>
    </recommendedName>
    <alternativeName>
        <fullName evidence="16 17">Phosphotransferase system, enzyme I</fullName>
    </alternativeName>
</protein>
<evidence type="ECO:0000256" key="16">
    <source>
        <dbReference type="ARBA" id="ARBA00033235"/>
    </source>
</evidence>
<comment type="similarity">
    <text evidence="5 17">Belongs to the PEP-utilizing enzyme family.</text>
</comment>
<reference evidence="25 26" key="1">
    <citation type="submission" date="2016-11" db="EMBL/GenBank/DDBJ databases">
        <authorList>
            <person name="Jaros S."/>
            <person name="Januszkiewicz K."/>
            <person name="Wedrychowicz H."/>
        </authorList>
    </citation>
    <scope>NUCLEOTIDE SEQUENCE [LARGE SCALE GENOMIC DNA]</scope>
    <source>
        <strain evidence="25 26">DSM 14828</strain>
    </source>
</reference>
<evidence type="ECO:0000256" key="15">
    <source>
        <dbReference type="ARBA" id="ARBA00022842"/>
    </source>
</evidence>
<dbReference type="SUPFAM" id="SSF47831">
    <property type="entry name" value="Enzyme I of the PEP:sugar phosphotransferase system HPr-binding (sub)domain"/>
    <property type="match status" value="1"/>
</dbReference>
<feature type="binding site" evidence="20">
    <location>
        <position position="452"/>
    </location>
    <ligand>
        <name>Mg(2+)</name>
        <dbReference type="ChEBI" id="CHEBI:18420"/>
    </ligand>
</feature>
<dbReference type="InterPro" id="IPR006318">
    <property type="entry name" value="PTS_EI-like"/>
</dbReference>
<name>A0A1M5A299_9FIRM</name>
<keyword evidence="9 17" id="KW-0963">Cytoplasm</keyword>
<dbReference type="FunFam" id="3.20.20.60:FF:000007">
    <property type="entry name" value="Phosphoenolpyruvate-protein phosphotransferase"/>
    <property type="match status" value="1"/>
</dbReference>
<evidence type="ECO:0000256" key="4">
    <source>
        <dbReference type="ARBA" id="ARBA00004496"/>
    </source>
</evidence>
<dbReference type="InterPro" id="IPR008279">
    <property type="entry name" value="PEP-util_enz_mobile_dom"/>
</dbReference>
<feature type="domain" description="PEP-utilising enzyme mobile" evidence="22">
    <location>
        <begin position="150"/>
        <end position="222"/>
    </location>
</feature>
<evidence type="ECO:0000256" key="21">
    <source>
        <dbReference type="SAM" id="Coils"/>
    </source>
</evidence>
<keyword evidence="8 17" id="KW-0813">Transport</keyword>